<gene>
    <name evidence="5" type="ORF">DRW41_02010</name>
</gene>
<organism evidence="5 6">
    <name type="scientific">Neobacillus piezotolerans</name>
    <dbReference type="NCBI Taxonomy" id="2259171"/>
    <lineage>
        <taxon>Bacteria</taxon>
        <taxon>Bacillati</taxon>
        <taxon>Bacillota</taxon>
        <taxon>Bacilli</taxon>
        <taxon>Bacillales</taxon>
        <taxon>Bacillaceae</taxon>
        <taxon>Neobacillus</taxon>
    </lineage>
</organism>
<dbReference type="PANTHER" id="PTHR37312">
    <property type="entry name" value="MEMBRANE-BOUND ACYLTRANSFERASE YKRP-RELATED"/>
    <property type="match status" value="1"/>
</dbReference>
<dbReference type="EMBL" id="QNQT01000001">
    <property type="protein sequence ID" value="RDU38960.1"/>
    <property type="molecule type" value="Genomic_DNA"/>
</dbReference>
<feature type="transmembrane region" description="Helical" evidence="3">
    <location>
        <begin position="107"/>
        <end position="125"/>
    </location>
</feature>
<keyword evidence="3" id="KW-1133">Transmembrane helix</keyword>
<dbReference type="GO" id="GO:0016747">
    <property type="term" value="F:acyltransferase activity, transferring groups other than amino-acyl groups"/>
    <property type="evidence" value="ECO:0007669"/>
    <property type="project" value="InterPro"/>
</dbReference>
<dbReference type="PANTHER" id="PTHR37312:SF1">
    <property type="entry name" value="MEMBRANE-BOUND ACYLTRANSFERASE YKRP-RELATED"/>
    <property type="match status" value="1"/>
</dbReference>
<dbReference type="Pfam" id="PF01757">
    <property type="entry name" value="Acyl_transf_3"/>
    <property type="match status" value="1"/>
</dbReference>
<keyword evidence="6" id="KW-1185">Reference proteome</keyword>
<evidence type="ECO:0000313" key="5">
    <source>
        <dbReference type="EMBL" id="RDU38960.1"/>
    </source>
</evidence>
<keyword evidence="5" id="KW-0808">Transferase</keyword>
<feature type="transmembrane region" description="Helical" evidence="3">
    <location>
        <begin position="184"/>
        <end position="203"/>
    </location>
</feature>
<dbReference type="InterPro" id="IPR052734">
    <property type="entry name" value="Nod_factor_acetyltransferase"/>
</dbReference>
<feature type="transmembrane region" description="Helical" evidence="3">
    <location>
        <begin position="155"/>
        <end position="172"/>
    </location>
</feature>
<feature type="transmembrane region" description="Helical" evidence="3">
    <location>
        <begin position="12"/>
        <end position="29"/>
    </location>
</feature>
<dbReference type="InterPro" id="IPR002656">
    <property type="entry name" value="Acyl_transf_3_dom"/>
</dbReference>
<evidence type="ECO:0000256" key="3">
    <source>
        <dbReference type="SAM" id="Phobius"/>
    </source>
</evidence>
<feature type="transmembrane region" description="Helical" evidence="3">
    <location>
        <begin position="74"/>
        <end position="92"/>
    </location>
</feature>
<evidence type="ECO:0000313" key="6">
    <source>
        <dbReference type="Proteomes" id="UP000257144"/>
    </source>
</evidence>
<dbReference type="AlphaFoldDB" id="A0A3D8GWY0"/>
<feature type="transmembrane region" description="Helical" evidence="3">
    <location>
        <begin position="223"/>
        <end position="247"/>
    </location>
</feature>
<protein>
    <submittedName>
        <fullName evidence="5">Acyltransferase</fullName>
    </submittedName>
</protein>
<evidence type="ECO:0000259" key="4">
    <source>
        <dbReference type="Pfam" id="PF01757"/>
    </source>
</evidence>
<comment type="subcellular location">
    <subcellularLocation>
        <location evidence="1">Membrane</location>
    </subcellularLocation>
</comment>
<feature type="transmembrane region" description="Helical" evidence="3">
    <location>
        <begin position="292"/>
        <end position="312"/>
    </location>
</feature>
<dbReference type="Proteomes" id="UP000257144">
    <property type="component" value="Unassembled WGS sequence"/>
</dbReference>
<accession>A0A3D8GWY0</accession>
<dbReference type="RefSeq" id="WP_115450875.1">
    <property type="nucleotide sequence ID" value="NZ_QNQT01000001.1"/>
</dbReference>
<feature type="transmembrane region" description="Helical" evidence="3">
    <location>
        <begin position="41"/>
        <end position="62"/>
    </location>
</feature>
<evidence type="ECO:0000256" key="1">
    <source>
        <dbReference type="ARBA" id="ARBA00004370"/>
    </source>
</evidence>
<name>A0A3D8GWY0_9BACI</name>
<dbReference type="OrthoDB" id="6623990at2"/>
<evidence type="ECO:0000256" key="2">
    <source>
        <dbReference type="ARBA" id="ARBA00007400"/>
    </source>
</evidence>
<feature type="domain" description="Acyltransferase 3" evidence="4">
    <location>
        <begin position="5"/>
        <end position="304"/>
    </location>
</feature>
<feature type="transmembrane region" description="Helical" evidence="3">
    <location>
        <begin position="132"/>
        <end position="149"/>
    </location>
</feature>
<keyword evidence="3" id="KW-0472">Membrane</keyword>
<sequence length="344" mass="40484">MKKRNYYFDNAKFILIFLVVFGHLLRTFIEDNEVFFALYKAIYTFHMPAFILISGFFAKGFNEKGYVAKIARKLILPYIIFQVIYSVFYYYLYQKPDLRIDPFDPQWSLWFLVSMFFWSIMLIFFTKIRPSFAIAAAFSIGLLIGYISWVSNYLSLSRTFVFFPLFLVGYYMKKEHFYSLFTIRKRIIAIAVFLTVFAGFYFYPEMQYQWLLGSKPYEAMGVASVWAMFKRLGIYALSLVMVMSFFAFVPRKQYFFTTLGKNTLYVYLLHGFFVKVFRESDIASYFDKTERIVLLAGISLILVIGLSSKLITSFTQPLIELKASRTKKLLSRLSGGLRLNQGRH</sequence>
<keyword evidence="5" id="KW-0012">Acyltransferase</keyword>
<keyword evidence="3" id="KW-0812">Transmembrane</keyword>
<comment type="similarity">
    <text evidence="2">Belongs to the acyltransferase 3 family.</text>
</comment>
<reference evidence="5 6" key="1">
    <citation type="submission" date="2018-07" db="EMBL/GenBank/DDBJ databases">
        <title>Bacillus sp. YLB-04 draft genome sequence.</title>
        <authorList>
            <person name="Yu L."/>
            <person name="Tang X."/>
        </authorList>
    </citation>
    <scope>NUCLEOTIDE SEQUENCE [LARGE SCALE GENOMIC DNA]</scope>
    <source>
        <strain evidence="5 6">YLB-04</strain>
    </source>
</reference>
<proteinExistence type="inferred from homology"/>
<comment type="caution">
    <text evidence="5">The sequence shown here is derived from an EMBL/GenBank/DDBJ whole genome shotgun (WGS) entry which is preliminary data.</text>
</comment>